<dbReference type="InterPro" id="IPR043502">
    <property type="entry name" value="DNA/RNA_pol_sf"/>
</dbReference>
<dbReference type="SUPFAM" id="SSF56672">
    <property type="entry name" value="DNA/RNA polymerases"/>
    <property type="match status" value="1"/>
</dbReference>
<dbReference type="Gene3D" id="3.30.420.10">
    <property type="entry name" value="Ribonuclease H-like superfamily/Ribonuclease H"/>
    <property type="match status" value="1"/>
</dbReference>
<dbReference type="InterPro" id="IPR001878">
    <property type="entry name" value="Znf_CCHC"/>
</dbReference>
<dbReference type="GO" id="GO:0042575">
    <property type="term" value="C:DNA polymerase complex"/>
    <property type="evidence" value="ECO:0007669"/>
    <property type="project" value="UniProtKB-ARBA"/>
</dbReference>
<feature type="domain" description="Integrase catalytic" evidence="8">
    <location>
        <begin position="514"/>
        <end position="610"/>
    </location>
</feature>
<evidence type="ECO:0000256" key="3">
    <source>
        <dbReference type="ARBA" id="ARBA00022750"/>
    </source>
</evidence>
<dbReference type="InterPro" id="IPR012337">
    <property type="entry name" value="RNaseH-like_sf"/>
</dbReference>
<dbReference type="GO" id="GO:0006508">
    <property type="term" value="P:proteolysis"/>
    <property type="evidence" value="ECO:0007669"/>
    <property type="project" value="UniProtKB-KW"/>
</dbReference>
<feature type="domain" description="CCHC-type" evidence="7">
    <location>
        <begin position="244"/>
        <end position="259"/>
    </location>
</feature>
<proteinExistence type="predicted"/>
<dbReference type="GO" id="GO:0004190">
    <property type="term" value="F:aspartic-type endopeptidase activity"/>
    <property type="evidence" value="ECO:0007669"/>
    <property type="project" value="UniProtKB-KW"/>
</dbReference>
<dbReference type="InterPro" id="IPR039537">
    <property type="entry name" value="Retrotran_Ty1/copia-like"/>
</dbReference>
<dbReference type="EMBL" id="KL367684">
    <property type="protein sequence ID" value="KFD60227.1"/>
    <property type="molecule type" value="Genomic_DNA"/>
</dbReference>
<dbReference type="Pfam" id="PF07727">
    <property type="entry name" value="RVT_2"/>
    <property type="match status" value="1"/>
</dbReference>
<feature type="compositionally biased region" description="Low complexity" evidence="6">
    <location>
        <begin position="712"/>
        <end position="723"/>
    </location>
</feature>
<evidence type="ECO:0000313" key="9">
    <source>
        <dbReference type="EMBL" id="KFD60227.1"/>
    </source>
</evidence>
<dbReference type="Pfam" id="PF14223">
    <property type="entry name" value="Retrotran_gag_2"/>
    <property type="match status" value="1"/>
</dbReference>
<evidence type="ECO:0000256" key="5">
    <source>
        <dbReference type="PROSITE-ProRule" id="PRU00047"/>
    </source>
</evidence>
<protein>
    <recommendedName>
        <fullName evidence="10">Retrovirus-related Pol polyprotein from transposon TNT 1-94</fullName>
    </recommendedName>
</protein>
<dbReference type="InterPro" id="IPR025724">
    <property type="entry name" value="GAG-pre-integrase_dom"/>
</dbReference>
<feature type="region of interest" description="Disordered" evidence="6">
    <location>
        <begin position="712"/>
        <end position="734"/>
    </location>
</feature>
<dbReference type="GO" id="GO:0008270">
    <property type="term" value="F:zinc ion binding"/>
    <property type="evidence" value="ECO:0007669"/>
    <property type="project" value="UniProtKB-KW"/>
</dbReference>
<dbReference type="GO" id="GO:0015074">
    <property type="term" value="P:DNA integration"/>
    <property type="evidence" value="ECO:0007669"/>
    <property type="project" value="InterPro"/>
</dbReference>
<dbReference type="InterPro" id="IPR057670">
    <property type="entry name" value="SH3_retrovirus"/>
</dbReference>
<evidence type="ECO:0000259" key="8">
    <source>
        <dbReference type="PROSITE" id="PS50994"/>
    </source>
</evidence>
<dbReference type="InterPro" id="IPR013103">
    <property type="entry name" value="RVT_2"/>
</dbReference>
<dbReference type="InterPro" id="IPR054722">
    <property type="entry name" value="PolX-like_BBD"/>
</dbReference>
<evidence type="ECO:0008006" key="10">
    <source>
        <dbReference type="Google" id="ProtNLM"/>
    </source>
</evidence>
<keyword evidence="5" id="KW-0863">Zinc-finger</keyword>
<dbReference type="Pfam" id="PF22936">
    <property type="entry name" value="Pol_BBD"/>
    <property type="match status" value="1"/>
</dbReference>
<evidence type="ECO:0000259" key="7">
    <source>
        <dbReference type="PROSITE" id="PS50158"/>
    </source>
</evidence>
<keyword evidence="1" id="KW-0645">Protease</keyword>
<dbReference type="PANTHER" id="PTHR42648:SF21">
    <property type="entry name" value="CYSTEINE-RICH RLK (RECEPTOR-LIKE PROTEIN KINASE) 8"/>
    <property type="match status" value="1"/>
</dbReference>
<keyword evidence="2" id="KW-0479">Metal-binding</keyword>
<accession>A0A085MSN1</accession>
<keyword evidence="4" id="KW-0378">Hydrolase</keyword>
<evidence type="ECO:0000256" key="4">
    <source>
        <dbReference type="ARBA" id="ARBA00022801"/>
    </source>
</evidence>
<keyword evidence="5" id="KW-0862">Zinc</keyword>
<gene>
    <name evidence="9" type="ORF">M514_27597</name>
</gene>
<dbReference type="SUPFAM" id="SSF53098">
    <property type="entry name" value="Ribonuclease H-like"/>
    <property type="match status" value="1"/>
</dbReference>
<dbReference type="Pfam" id="PF13976">
    <property type="entry name" value="gag_pre-integrs"/>
    <property type="match status" value="1"/>
</dbReference>
<dbReference type="Pfam" id="PF25597">
    <property type="entry name" value="SH3_retrovirus"/>
    <property type="match status" value="1"/>
</dbReference>
<reference evidence="9" key="1">
    <citation type="journal article" date="2014" name="Nat. Genet.">
        <title>Genome and transcriptome of the porcine whipworm Trichuris suis.</title>
        <authorList>
            <person name="Jex A.R."/>
            <person name="Nejsum P."/>
            <person name="Schwarz E.M."/>
            <person name="Hu L."/>
            <person name="Young N.D."/>
            <person name="Hall R.S."/>
            <person name="Korhonen P.K."/>
            <person name="Liao S."/>
            <person name="Thamsborg S."/>
            <person name="Xia J."/>
            <person name="Xu P."/>
            <person name="Wang S."/>
            <person name="Scheerlinck J.P."/>
            <person name="Hofmann A."/>
            <person name="Sternberg P.W."/>
            <person name="Wang J."/>
            <person name="Gasser R.B."/>
        </authorList>
    </citation>
    <scope>NUCLEOTIDE SEQUENCE [LARGE SCALE GENOMIC DNA]</scope>
    <source>
        <strain evidence="9">DCEP-RM93F</strain>
    </source>
</reference>
<dbReference type="GO" id="GO:0003676">
    <property type="term" value="F:nucleic acid binding"/>
    <property type="evidence" value="ECO:0007669"/>
    <property type="project" value="InterPro"/>
</dbReference>
<dbReference type="PROSITE" id="PS50994">
    <property type="entry name" value="INTEGRASE"/>
    <property type="match status" value="1"/>
</dbReference>
<evidence type="ECO:0000256" key="1">
    <source>
        <dbReference type="ARBA" id="ARBA00022670"/>
    </source>
</evidence>
<dbReference type="Proteomes" id="UP000030758">
    <property type="component" value="Unassembled WGS sequence"/>
</dbReference>
<sequence>MSTSEVKVHIEKLTGKENWEFWKENVRLLLEFHDLFGIVDGSEKCPVSAEVEAASAGAMDELEKFKRKDTHAKLLITTNIEKDMRRKLGVVKTAKEMWDRLVSIHEQSSGYRLDRLSMEFFSARKDPSVSYLEYIATLQRTFHHLCEETQKQLGFEIPEKMLLLRITSTIPPEHRTVRQIWDATPPAERKLSDLIERLQLAEEFDNSDQDGAAFAVTSTAQANSRKSPISNATGNGEGKAFPFKCRKCGRRGHKASNCRLTKDRKSSKENGRRTSAAGFIASAFTSVAIRASHDEWIYDSGATVHMTRHREFFSKYVQFASPKQVNIGDGRTIQAVGKGTIAVEVCIRRKWLESRLLEVLHVPEIRVNLFSQTASAKRGCNWSQIVITGHCRDDGLWALHMRVKRSAMFSMAASSSEAGSLQLYHERLGHQNKRHVQSVLQKYGIAVTAGENEVCEGCAYGKQTRKSFSIREERPTVAGGLINADVCGPMSVTSLGNLKQFLAEAETAGHRVSALRADNGSEFDNRGIQNILAAKGITFLSSMPYTPEQNGCSERENRTLVDCARSMLESKKLPKFLWAEAVATAAYIYNLTGRTPEEGKSPYELWHNRTVPKISHLRVFGTECFVHIPKQQRQKWSRKSDKGILVGYENFDGYRVFIPSQRKVVRSCHVQFAKEKLSSVGILLEESKTTSDMTIRESSNDSVELRLDLPDAGTADTGAEEAGNGSGQTVESTTVGAEMRNLRDRAQLRKPVRFDDYVLLSVDAEVPKSYAEAMRAKESMHWKKAMEDEMQSLAENQTWVLTDLPADKKVLSCRWVLRVKTKADGTVDRYKARLVAKGFAQKYGIDYDETFSPVARFDTVRTILAVSADEDLVLRQFDVKTAFLYGSLEEEVYMKQPEGFDDGSGRVCKLQRSLYGLKQAPRCWNTRFKEFIRKQKLEQCHADPCLFVRIENGKKLIVAIYVDDGLVAGSSNEEVKQFLEELQREFKITVGSLDCFLGMQIQRRKDGSVFVCQKGYCEKILNKFNMAGANKVSTPCVKHTQETEEVLDDNTPYRSAVGSLMYLAIATRPDIAFAVSTASQKLESPTKADWEAVKRIFKYLRGTTDFGILYKAKVNFRGLEAYSDADFASYSLITEHVGCESIE</sequence>
<evidence type="ECO:0000256" key="2">
    <source>
        <dbReference type="ARBA" id="ARBA00022723"/>
    </source>
</evidence>
<dbReference type="PROSITE" id="PS50158">
    <property type="entry name" value="ZF_CCHC"/>
    <property type="match status" value="1"/>
</dbReference>
<dbReference type="AlphaFoldDB" id="A0A085MSN1"/>
<evidence type="ECO:0000256" key="6">
    <source>
        <dbReference type="SAM" id="MobiDB-lite"/>
    </source>
</evidence>
<dbReference type="InterPro" id="IPR001584">
    <property type="entry name" value="Integrase_cat-core"/>
</dbReference>
<dbReference type="InterPro" id="IPR036397">
    <property type="entry name" value="RNaseH_sf"/>
</dbReference>
<organism evidence="9">
    <name type="scientific">Trichuris suis</name>
    <name type="common">pig whipworm</name>
    <dbReference type="NCBI Taxonomy" id="68888"/>
    <lineage>
        <taxon>Eukaryota</taxon>
        <taxon>Metazoa</taxon>
        <taxon>Ecdysozoa</taxon>
        <taxon>Nematoda</taxon>
        <taxon>Enoplea</taxon>
        <taxon>Dorylaimia</taxon>
        <taxon>Trichinellida</taxon>
        <taxon>Trichuridae</taxon>
        <taxon>Trichuris</taxon>
    </lineage>
</organism>
<dbReference type="PANTHER" id="PTHR42648">
    <property type="entry name" value="TRANSPOSASE, PUTATIVE-RELATED"/>
    <property type="match status" value="1"/>
</dbReference>
<name>A0A085MSN1_9BILA</name>
<keyword evidence="3" id="KW-0064">Aspartyl protease</keyword>